<dbReference type="GO" id="GO:0015891">
    <property type="term" value="P:siderophore transport"/>
    <property type="evidence" value="ECO:0007669"/>
    <property type="project" value="InterPro"/>
</dbReference>
<dbReference type="Pfam" id="PF07715">
    <property type="entry name" value="Plug"/>
    <property type="match status" value="1"/>
</dbReference>
<evidence type="ECO:0000256" key="9">
    <source>
        <dbReference type="ARBA" id="ARBA00023065"/>
    </source>
</evidence>
<sequence length="789" mass="85539">MPDASLPFSRRLATALYAAALLVTAPPGALAQSAPEPAAIGFDVPAGDLAPALRALASQAGIMLTFTPEQTAGKTTAGLKGRYGIEEAFARLLAGSQLQAARQSAGGYILRAAEAATLSAIRITGNAAEPPSQDTGAYTAGSSKGATGLSLSLRETPQSVSIITRQQMSDFQLNNINQVLDATPGVVVERVETDRSYYTARGFNITTFQEDGIGAPFAHGLVAGDLDSAIYDRVEVVRGANGLLSNTGNPSAIVNFVRKRPAEAFQASAGLSLGSWNTRRLEADVSSPLNASGSVRGRVVAVGQDGDSYLDRYHSDKRTLYAIFEADVSERDTLSAGYTYEKNKTRGQLWGGLPLYDSAGMPTHYGRSTNTAADWSRWNTETQSAFVQAVHRFDNDWQAQAVYTHREIRWDGRLFSVSGLPDPVTGLGVSGLPGSYDTRNRQDLVDVRASGPFDFLGRRHEAIVGLNYAISRVQGQSWNADPIALPPLQAWDGDVAEPAFDQDGGDARFIDRQRAVYAALRLSLTDRLTVIGGLNALQARSSGQNYGTKRDKSDSETTPYAGLVYDINDWLSAYASYTEIFTPQSEVNAQFQQLEPVRGRSYEAGLKAQIFEDMLATLSFFKAKQSNLANFIGMSGDLALYDGTDVKSQGVELELAGSLTERLQLVAGYTRLSLQDAHGAYTRPYTPREMFRLSATYRVPGLEGLKLGASLNWRSRTYNEGNALPGVRIAQPAYALLNLMARYDISRQVFVAVNVNNVTDKKALTSRYWADQGYYGAPRNVLVSLNWKY</sequence>
<evidence type="ECO:0000256" key="2">
    <source>
        <dbReference type="ARBA" id="ARBA00009810"/>
    </source>
</evidence>
<gene>
    <name evidence="18" type="ORF">CS347_19490</name>
</gene>
<evidence type="ECO:0000256" key="12">
    <source>
        <dbReference type="ARBA" id="ARBA00023170"/>
    </source>
</evidence>
<feature type="signal peptide" evidence="16">
    <location>
        <begin position="1"/>
        <end position="31"/>
    </location>
</feature>
<feature type="domain" description="Secretin/TonB short N-terminal" evidence="17">
    <location>
        <begin position="62"/>
        <end position="113"/>
    </location>
</feature>
<dbReference type="CDD" id="cd01347">
    <property type="entry name" value="ligand_gated_channel"/>
    <property type="match status" value="1"/>
</dbReference>
<feature type="chain" id="PRO_5042984247" evidence="16">
    <location>
        <begin position="32"/>
        <end position="789"/>
    </location>
</feature>
<evidence type="ECO:0000256" key="11">
    <source>
        <dbReference type="ARBA" id="ARBA00023136"/>
    </source>
</evidence>
<keyword evidence="4 14" id="KW-1134">Transmembrane beta strand</keyword>
<keyword evidence="5" id="KW-0410">Iron transport</keyword>
<dbReference type="Pfam" id="PF00593">
    <property type="entry name" value="TonB_dep_Rec_b-barrel"/>
    <property type="match status" value="1"/>
</dbReference>
<keyword evidence="7 16" id="KW-0732">Signal</keyword>
<evidence type="ECO:0000256" key="5">
    <source>
        <dbReference type="ARBA" id="ARBA00022496"/>
    </source>
</evidence>
<evidence type="ECO:0000256" key="3">
    <source>
        <dbReference type="ARBA" id="ARBA00022448"/>
    </source>
</evidence>
<evidence type="ECO:0000259" key="17">
    <source>
        <dbReference type="SMART" id="SM00965"/>
    </source>
</evidence>
<dbReference type="InterPro" id="IPR039426">
    <property type="entry name" value="TonB-dep_rcpt-like"/>
</dbReference>
<dbReference type="InterPro" id="IPR037066">
    <property type="entry name" value="Plug_dom_sf"/>
</dbReference>
<dbReference type="SUPFAM" id="SSF56935">
    <property type="entry name" value="Porins"/>
    <property type="match status" value="1"/>
</dbReference>
<dbReference type="EMBL" id="CP024172">
    <property type="protein sequence ID" value="AZW18786.1"/>
    <property type="molecule type" value="Genomic_DNA"/>
</dbReference>
<dbReference type="PROSITE" id="PS52016">
    <property type="entry name" value="TONB_DEPENDENT_REC_3"/>
    <property type="match status" value="1"/>
</dbReference>
<evidence type="ECO:0000256" key="8">
    <source>
        <dbReference type="ARBA" id="ARBA00023004"/>
    </source>
</evidence>
<evidence type="ECO:0000256" key="4">
    <source>
        <dbReference type="ARBA" id="ARBA00022452"/>
    </source>
</evidence>
<organism evidence="18 19">
    <name type="scientific">Bordetella hinzii</name>
    <dbReference type="NCBI Taxonomy" id="103855"/>
    <lineage>
        <taxon>Bacteria</taxon>
        <taxon>Pseudomonadati</taxon>
        <taxon>Pseudomonadota</taxon>
        <taxon>Betaproteobacteria</taxon>
        <taxon>Burkholderiales</taxon>
        <taxon>Alcaligenaceae</taxon>
        <taxon>Bordetella</taxon>
    </lineage>
</organism>
<dbReference type="InterPro" id="IPR010105">
    <property type="entry name" value="TonB_sidphr_rcpt"/>
</dbReference>
<keyword evidence="8" id="KW-0408">Iron</keyword>
<dbReference type="Pfam" id="PF07660">
    <property type="entry name" value="STN"/>
    <property type="match status" value="1"/>
</dbReference>
<dbReference type="Gene3D" id="3.55.50.30">
    <property type="match status" value="1"/>
</dbReference>
<keyword evidence="13 14" id="KW-0998">Cell outer membrane</keyword>
<dbReference type="InterPro" id="IPR011662">
    <property type="entry name" value="Secretin/TonB_short_N"/>
</dbReference>
<dbReference type="PANTHER" id="PTHR32552:SF74">
    <property type="entry name" value="HYDROXAMATE SIDEROPHORE RECEPTOR FHUE"/>
    <property type="match status" value="1"/>
</dbReference>
<dbReference type="InterPro" id="IPR000531">
    <property type="entry name" value="Beta-barrel_TonB"/>
</dbReference>
<protein>
    <submittedName>
        <fullName evidence="18">TonB-dependent receptor</fullName>
    </submittedName>
</protein>
<evidence type="ECO:0000256" key="13">
    <source>
        <dbReference type="ARBA" id="ARBA00023237"/>
    </source>
</evidence>
<evidence type="ECO:0000256" key="1">
    <source>
        <dbReference type="ARBA" id="ARBA00004571"/>
    </source>
</evidence>
<dbReference type="NCBIfam" id="TIGR01783">
    <property type="entry name" value="TonB-siderophor"/>
    <property type="match status" value="1"/>
</dbReference>
<dbReference type="AlphaFoldDB" id="A0AAN1RZ25"/>
<reference evidence="19" key="1">
    <citation type="submission" date="2017-10" db="EMBL/GenBank/DDBJ databases">
        <title>Whole genome sequencing of various Bordetella species.</title>
        <authorList>
            <person name="Weigand M.R."/>
            <person name="Loparev V."/>
            <person name="Peng Y."/>
            <person name="Bowden K.E."/>
            <person name="Tondella M.L."/>
            <person name="Williams M.M."/>
        </authorList>
    </citation>
    <scope>NUCLEOTIDE SEQUENCE [LARGE SCALE GENOMIC DNA]</scope>
    <source>
        <strain evidence="19">H720</strain>
    </source>
</reference>
<evidence type="ECO:0000256" key="15">
    <source>
        <dbReference type="RuleBase" id="RU003357"/>
    </source>
</evidence>
<dbReference type="InterPro" id="IPR036942">
    <property type="entry name" value="Beta-barrel_TonB_sf"/>
</dbReference>
<dbReference type="Proteomes" id="UP000282741">
    <property type="component" value="Chromosome"/>
</dbReference>
<accession>A0AAN1RZ25</accession>
<keyword evidence="3 14" id="KW-0813">Transport</keyword>
<evidence type="ECO:0000313" key="19">
    <source>
        <dbReference type="Proteomes" id="UP000282741"/>
    </source>
</evidence>
<keyword evidence="10 15" id="KW-0798">TonB box</keyword>
<dbReference type="RefSeq" id="WP_048940093.1">
    <property type="nucleotide sequence ID" value="NZ_CP012077.1"/>
</dbReference>
<keyword evidence="11 14" id="KW-0472">Membrane</keyword>
<dbReference type="FunFam" id="2.170.130.10:FF:000010">
    <property type="entry name" value="Ferripyoverdine receptor"/>
    <property type="match status" value="1"/>
</dbReference>
<dbReference type="SMART" id="SM00965">
    <property type="entry name" value="STN"/>
    <property type="match status" value="1"/>
</dbReference>
<evidence type="ECO:0000256" key="14">
    <source>
        <dbReference type="PROSITE-ProRule" id="PRU01360"/>
    </source>
</evidence>
<evidence type="ECO:0000313" key="18">
    <source>
        <dbReference type="EMBL" id="AZW18786.1"/>
    </source>
</evidence>
<evidence type="ECO:0000256" key="10">
    <source>
        <dbReference type="ARBA" id="ARBA00023077"/>
    </source>
</evidence>
<comment type="similarity">
    <text evidence="2 14 15">Belongs to the TonB-dependent receptor family.</text>
</comment>
<proteinExistence type="inferred from homology"/>
<keyword evidence="9" id="KW-0406">Ion transport</keyword>
<dbReference type="GO" id="GO:0038023">
    <property type="term" value="F:signaling receptor activity"/>
    <property type="evidence" value="ECO:0007669"/>
    <property type="project" value="InterPro"/>
</dbReference>
<evidence type="ECO:0000256" key="7">
    <source>
        <dbReference type="ARBA" id="ARBA00022729"/>
    </source>
</evidence>
<evidence type="ECO:0000256" key="6">
    <source>
        <dbReference type="ARBA" id="ARBA00022692"/>
    </source>
</evidence>
<name>A0AAN1RZ25_9BORD</name>
<dbReference type="InterPro" id="IPR012910">
    <property type="entry name" value="Plug_dom"/>
</dbReference>
<comment type="subcellular location">
    <subcellularLocation>
        <location evidence="1 14">Cell outer membrane</location>
        <topology evidence="1 14">Multi-pass membrane protein</topology>
    </subcellularLocation>
</comment>
<dbReference type="Gene3D" id="2.170.130.10">
    <property type="entry name" value="TonB-dependent receptor, plug domain"/>
    <property type="match status" value="1"/>
</dbReference>
<evidence type="ECO:0000256" key="16">
    <source>
        <dbReference type="SAM" id="SignalP"/>
    </source>
</evidence>
<dbReference type="GO" id="GO:0009279">
    <property type="term" value="C:cell outer membrane"/>
    <property type="evidence" value="ECO:0007669"/>
    <property type="project" value="UniProtKB-SubCell"/>
</dbReference>
<dbReference type="Gene3D" id="2.40.170.20">
    <property type="entry name" value="TonB-dependent receptor, beta-barrel domain"/>
    <property type="match status" value="1"/>
</dbReference>
<keyword evidence="12 18" id="KW-0675">Receptor</keyword>
<dbReference type="GO" id="GO:0015344">
    <property type="term" value="F:siderophore uptake transmembrane transporter activity"/>
    <property type="evidence" value="ECO:0007669"/>
    <property type="project" value="TreeGrafter"/>
</dbReference>
<dbReference type="PANTHER" id="PTHR32552">
    <property type="entry name" value="FERRICHROME IRON RECEPTOR-RELATED"/>
    <property type="match status" value="1"/>
</dbReference>
<keyword evidence="6 14" id="KW-0812">Transmembrane</keyword>